<evidence type="ECO:0000256" key="1">
    <source>
        <dbReference type="SAM" id="MobiDB-lite"/>
    </source>
</evidence>
<protein>
    <recommendedName>
        <fullName evidence="4">DUF4283 domain-containing protein</fullName>
    </recommendedName>
</protein>
<evidence type="ECO:0008006" key="4">
    <source>
        <dbReference type="Google" id="ProtNLM"/>
    </source>
</evidence>
<dbReference type="PANTHER" id="PTHR31286:SF173">
    <property type="entry name" value="DUF4283 DOMAIN-CONTAINING PROTEIN"/>
    <property type="match status" value="1"/>
</dbReference>
<dbReference type="AlphaFoldDB" id="A0A9D4ADR6"/>
<accession>A0A9D4ADR6</accession>
<keyword evidence="3" id="KW-1185">Reference proteome</keyword>
<name>A0A9D4ADR6_9ROSI</name>
<evidence type="ECO:0000313" key="2">
    <source>
        <dbReference type="EMBL" id="KAH1114372.1"/>
    </source>
</evidence>
<sequence>MELQNSDYGTNKNPCDDGDRSTKKVRFKEAVDGEETNMVVDSNKQLRMSFKDKLLGGGVDSSDGNLVRSLEKNECDFEILDVDVKTSMVNRISAFTFLDRIKDLLFKEIELMVILKLLGRNIDYNDTDDYNKVLAQGPWIIFGQYLTVQSWTKSFNLVQPYPSVVMAWIRLLGLSGYL</sequence>
<reference evidence="2 3" key="1">
    <citation type="journal article" date="2021" name="Plant Biotechnol. J.">
        <title>Multi-omics assisted identification of the key and species-specific regulatory components of drought-tolerant mechanisms in Gossypium stocksii.</title>
        <authorList>
            <person name="Yu D."/>
            <person name="Ke L."/>
            <person name="Zhang D."/>
            <person name="Wu Y."/>
            <person name="Sun Y."/>
            <person name="Mei J."/>
            <person name="Sun J."/>
            <person name="Sun Y."/>
        </authorList>
    </citation>
    <scope>NUCLEOTIDE SEQUENCE [LARGE SCALE GENOMIC DNA]</scope>
    <source>
        <strain evidence="3">cv. E1</strain>
        <tissue evidence="2">Leaf</tissue>
    </source>
</reference>
<comment type="caution">
    <text evidence="2">The sequence shown here is derived from an EMBL/GenBank/DDBJ whole genome shotgun (WGS) entry which is preliminary data.</text>
</comment>
<feature type="compositionally biased region" description="Polar residues" evidence="1">
    <location>
        <begin position="1"/>
        <end position="13"/>
    </location>
</feature>
<dbReference type="EMBL" id="JAIQCV010000003">
    <property type="protein sequence ID" value="KAH1114372.1"/>
    <property type="molecule type" value="Genomic_DNA"/>
</dbReference>
<dbReference type="InterPro" id="IPR040256">
    <property type="entry name" value="At4g02000-like"/>
</dbReference>
<organism evidence="2 3">
    <name type="scientific">Gossypium stocksii</name>
    <dbReference type="NCBI Taxonomy" id="47602"/>
    <lineage>
        <taxon>Eukaryota</taxon>
        <taxon>Viridiplantae</taxon>
        <taxon>Streptophyta</taxon>
        <taxon>Embryophyta</taxon>
        <taxon>Tracheophyta</taxon>
        <taxon>Spermatophyta</taxon>
        <taxon>Magnoliopsida</taxon>
        <taxon>eudicotyledons</taxon>
        <taxon>Gunneridae</taxon>
        <taxon>Pentapetalae</taxon>
        <taxon>rosids</taxon>
        <taxon>malvids</taxon>
        <taxon>Malvales</taxon>
        <taxon>Malvaceae</taxon>
        <taxon>Malvoideae</taxon>
        <taxon>Gossypium</taxon>
    </lineage>
</organism>
<evidence type="ECO:0000313" key="3">
    <source>
        <dbReference type="Proteomes" id="UP000828251"/>
    </source>
</evidence>
<feature type="region of interest" description="Disordered" evidence="1">
    <location>
        <begin position="1"/>
        <end position="21"/>
    </location>
</feature>
<dbReference type="PANTHER" id="PTHR31286">
    <property type="entry name" value="GLYCINE-RICH CELL WALL STRUCTURAL PROTEIN 1.8-LIKE"/>
    <property type="match status" value="1"/>
</dbReference>
<dbReference type="OrthoDB" id="1001177at2759"/>
<dbReference type="Proteomes" id="UP000828251">
    <property type="component" value="Unassembled WGS sequence"/>
</dbReference>
<proteinExistence type="predicted"/>
<gene>
    <name evidence="2" type="ORF">J1N35_007750</name>
</gene>